<keyword evidence="2" id="KW-1282">Carboxysome</keyword>
<comment type="subcellular location">
    <subcellularLocation>
        <location evidence="1">Carboxysome</location>
    </subcellularLocation>
</comment>
<evidence type="ECO:0000256" key="3">
    <source>
        <dbReference type="ARBA" id="ARBA00024446"/>
    </source>
</evidence>
<dbReference type="Proteomes" id="UP001410648">
    <property type="component" value="Unassembled WGS sequence"/>
</dbReference>
<accession>A0ABN1AGM8</accession>
<dbReference type="SUPFAM" id="SSF159133">
    <property type="entry name" value="EutN/CcmL-like"/>
    <property type="match status" value="1"/>
</dbReference>
<dbReference type="EMBL" id="BAAADA010000025">
    <property type="protein sequence ID" value="GAA0476068.1"/>
    <property type="molecule type" value="Genomic_DNA"/>
</dbReference>
<evidence type="ECO:0000256" key="2">
    <source>
        <dbReference type="ARBA" id="ARBA00023669"/>
    </source>
</evidence>
<dbReference type="PANTHER" id="PTHR36539:SF1">
    <property type="entry name" value="BACTERIAL MICROCOMPARTMENT SHELL VERTEX PROTEIN EUTN"/>
    <property type="match status" value="1"/>
</dbReference>
<dbReference type="InterPro" id="IPR004992">
    <property type="entry name" value="EutN_CcmL"/>
</dbReference>
<dbReference type="CDD" id="cd01614">
    <property type="entry name" value="EutN_CcmL"/>
    <property type="match status" value="1"/>
</dbReference>
<protein>
    <submittedName>
        <fullName evidence="4">EutN/CcmL family microcompartment protein</fullName>
    </submittedName>
</protein>
<keyword evidence="3" id="KW-1283">Bacterial microcompartment</keyword>
<dbReference type="PROSITE" id="PS51932">
    <property type="entry name" value="BMV"/>
    <property type="match status" value="1"/>
</dbReference>
<keyword evidence="5" id="KW-1185">Reference proteome</keyword>
<evidence type="ECO:0000256" key="1">
    <source>
        <dbReference type="ARBA" id="ARBA00023587"/>
    </source>
</evidence>
<sequence length="87" mass="9082">MQIGKVIGSLVSTQKDESLVGKKLMVVRIINSDSSETDQEEVAVDTVGAGIGEYVLLTRGAAARKVFSSSADAVDSAIIGILDSIEK</sequence>
<comment type="caution">
    <text evidence="4">The sequence shown here is derived from an EMBL/GenBank/DDBJ whole genome shotgun (WGS) entry which is preliminary data.</text>
</comment>
<dbReference type="RefSeq" id="WP_346023830.1">
    <property type="nucleotide sequence ID" value="NZ_BAAADA010000025.1"/>
</dbReference>
<name>A0ABN1AGM8_9LACT</name>
<reference evidence="4 5" key="1">
    <citation type="journal article" date="2019" name="Int. J. Syst. Evol. Microbiol.">
        <title>The Global Catalogue of Microorganisms (GCM) 10K type strain sequencing project: providing services to taxonomists for standard genome sequencing and annotation.</title>
        <authorList>
            <consortium name="The Broad Institute Genomics Platform"/>
            <consortium name="The Broad Institute Genome Sequencing Center for Infectious Disease"/>
            <person name="Wu L."/>
            <person name="Ma J."/>
        </authorList>
    </citation>
    <scope>NUCLEOTIDE SEQUENCE [LARGE SCALE GENOMIC DNA]</scope>
    <source>
        <strain evidence="4 5">JCM 14232</strain>
    </source>
</reference>
<dbReference type="PANTHER" id="PTHR36539">
    <property type="entry name" value="ETHANOLAMINE UTILIZATION PROTEIN EUTN"/>
    <property type="match status" value="1"/>
</dbReference>
<organism evidence="4 5">
    <name type="scientific">Alkalibacterium indicireducens</name>
    <dbReference type="NCBI Taxonomy" id="398758"/>
    <lineage>
        <taxon>Bacteria</taxon>
        <taxon>Bacillati</taxon>
        <taxon>Bacillota</taxon>
        <taxon>Bacilli</taxon>
        <taxon>Lactobacillales</taxon>
        <taxon>Carnobacteriaceae</taxon>
        <taxon>Alkalibacterium</taxon>
    </lineage>
</organism>
<proteinExistence type="predicted"/>
<dbReference type="Gene3D" id="2.40.50.220">
    <property type="entry name" value="EutN/Ccml"/>
    <property type="match status" value="1"/>
</dbReference>
<evidence type="ECO:0000313" key="4">
    <source>
        <dbReference type="EMBL" id="GAA0476068.1"/>
    </source>
</evidence>
<evidence type="ECO:0000313" key="5">
    <source>
        <dbReference type="Proteomes" id="UP001410648"/>
    </source>
</evidence>
<dbReference type="Pfam" id="PF03319">
    <property type="entry name" value="EutN_CcmL"/>
    <property type="match status" value="1"/>
</dbReference>
<dbReference type="InterPro" id="IPR036677">
    <property type="entry name" value="EutN_CcmL_sf"/>
</dbReference>
<gene>
    <name evidence="4" type="ORF">GCM10008936_03120</name>
</gene>